<dbReference type="InterPro" id="IPR010258">
    <property type="entry name" value="Conjugal_tfr_TrbG/VirB9/CagX"/>
</dbReference>
<evidence type="ECO:0000256" key="2">
    <source>
        <dbReference type="ARBA" id="ARBA00022729"/>
    </source>
</evidence>
<keyword evidence="6" id="KW-1185">Reference proteome</keyword>
<dbReference type="AlphaFoldDB" id="A0A286GSR4"/>
<proteinExistence type="inferred from homology"/>
<feature type="chain" id="PRO_5012764187" evidence="4">
    <location>
        <begin position="25"/>
        <end position="349"/>
    </location>
</feature>
<dbReference type="RefSeq" id="WP_097280426.1">
    <property type="nucleotide sequence ID" value="NZ_OCNJ01000008.1"/>
</dbReference>
<feature type="compositionally biased region" description="Pro residues" evidence="3">
    <location>
        <begin position="29"/>
        <end position="52"/>
    </location>
</feature>
<evidence type="ECO:0000256" key="1">
    <source>
        <dbReference type="ARBA" id="ARBA00006135"/>
    </source>
</evidence>
<evidence type="ECO:0000256" key="4">
    <source>
        <dbReference type="SAM" id="SignalP"/>
    </source>
</evidence>
<dbReference type="Gene3D" id="2.60.40.2500">
    <property type="match status" value="1"/>
</dbReference>
<dbReference type="EMBL" id="OCNJ01000008">
    <property type="protein sequence ID" value="SOD98585.1"/>
    <property type="molecule type" value="Genomic_DNA"/>
</dbReference>
<dbReference type="Pfam" id="PF03524">
    <property type="entry name" value="CagX"/>
    <property type="match status" value="1"/>
</dbReference>
<dbReference type="InterPro" id="IPR038161">
    <property type="entry name" value="VirB9/CagX/TrbG_C_sf"/>
</dbReference>
<evidence type="ECO:0000313" key="5">
    <source>
        <dbReference type="EMBL" id="SOD98585.1"/>
    </source>
</evidence>
<evidence type="ECO:0000313" key="6">
    <source>
        <dbReference type="Proteomes" id="UP000219621"/>
    </source>
</evidence>
<accession>A0A286GSR4</accession>
<evidence type="ECO:0000256" key="3">
    <source>
        <dbReference type="SAM" id="MobiDB-lite"/>
    </source>
</evidence>
<gene>
    <name evidence="5" type="ORF">SAMN05421508_10817</name>
</gene>
<dbReference type="CDD" id="cd06911">
    <property type="entry name" value="VirB9_CagX_TrbG"/>
    <property type="match status" value="1"/>
</dbReference>
<name>A0A286GSR4_9PROT</name>
<dbReference type="InterPro" id="IPR033645">
    <property type="entry name" value="VirB9/CagX/TrbG_C"/>
</dbReference>
<comment type="similarity">
    <text evidence="1">Belongs to the TrbG/VirB9 family.</text>
</comment>
<protein>
    <submittedName>
        <fullName evidence="5">ComB9 competence protein</fullName>
    </submittedName>
</protein>
<keyword evidence="2 4" id="KW-0732">Signal</keyword>
<organism evidence="5 6">
    <name type="scientific">Caenispirillum bisanense</name>
    <dbReference type="NCBI Taxonomy" id="414052"/>
    <lineage>
        <taxon>Bacteria</taxon>
        <taxon>Pseudomonadati</taxon>
        <taxon>Pseudomonadota</taxon>
        <taxon>Alphaproteobacteria</taxon>
        <taxon>Rhodospirillales</taxon>
        <taxon>Novispirillaceae</taxon>
        <taxon>Caenispirillum</taxon>
    </lineage>
</organism>
<feature type="region of interest" description="Disordered" evidence="3">
    <location>
        <begin position="26"/>
        <end position="52"/>
    </location>
</feature>
<dbReference type="Proteomes" id="UP000219621">
    <property type="component" value="Unassembled WGS sequence"/>
</dbReference>
<feature type="signal peptide" evidence="4">
    <location>
        <begin position="1"/>
        <end position="24"/>
    </location>
</feature>
<dbReference type="OrthoDB" id="5515031at2"/>
<sequence length="349" mass="37460">MTCRFLTVPAGLAVFHLLSTPALAQTPVGAPPPPPAPVQSVPPSPAAKPAPALPVPDAMVDQMKAHAEGDFGDLTRNRSIGMIQSAWDDAPESAAVFTYDLDPMSTYKVRVREYMVTVVELPAGEQIEAVDLGDGKGFEVKPRGDRRLAIRAGGFGFDSNIVVYGKSGTVYPIYLRAEGYNSKRVPDLLVRIEGSVKVGEDSDPAVAGFEPLGGAPDNEGPLPLVPPQALAEAEAATTEAAADKDFVKSEPFNPSSLRGWGDYSLWGSDDSLKPQTVYRDDHFTYIKFGDRWKDIELPTAYVVVDGIDELVNTRVDGDTFIVESTRPLVTLKSGDSYLCIRYDGAEAGA</sequence>
<reference evidence="5 6" key="1">
    <citation type="submission" date="2017-09" db="EMBL/GenBank/DDBJ databases">
        <authorList>
            <person name="Ehlers B."/>
            <person name="Leendertz F.H."/>
        </authorList>
    </citation>
    <scope>NUCLEOTIDE SEQUENCE [LARGE SCALE GENOMIC DNA]</scope>
    <source>
        <strain evidence="5 6">USBA 140</strain>
    </source>
</reference>